<dbReference type="SUPFAM" id="SSF52518">
    <property type="entry name" value="Thiamin diphosphate-binding fold (THDP-binding)"/>
    <property type="match status" value="2"/>
</dbReference>
<comment type="cofactor">
    <cofactor evidence="5">
        <name>thiamine diphosphate</name>
        <dbReference type="ChEBI" id="CHEBI:58937"/>
    </cofactor>
</comment>
<dbReference type="GO" id="GO:0004802">
    <property type="term" value="F:transketolase activity"/>
    <property type="evidence" value="ECO:0007669"/>
    <property type="project" value="UniProtKB-EC"/>
</dbReference>
<dbReference type="InterPro" id="IPR020826">
    <property type="entry name" value="Transketolase_BS"/>
</dbReference>
<evidence type="ECO:0000256" key="1">
    <source>
        <dbReference type="ARBA" id="ARBA00001913"/>
    </source>
</evidence>
<dbReference type="GO" id="GO:0005737">
    <property type="term" value="C:cytoplasm"/>
    <property type="evidence" value="ECO:0007669"/>
    <property type="project" value="UniProtKB-ARBA"/>
</dbReference>
<evidence type="ECO:0000256" key="9">
    <source>
        <dbReference type="ARBA" id="ARBA00022679"/>
    </source>
</evidence>
<evidence type="ECO:0000256" key="13">
    <source>
        <dbReference type="ARBA" id="ARBA00023052"/>
    </source>
</evidence>
<dbReference type="InterPro" id="IPR009014">
    <property type="entry name" value="Transketo_C/PFOR_II"/>
</dbReference>
<keyword evidence="13" id="KW-0786">Thiamine pyrophosphate</keyword>
<dbReference type="NCBIfam" id="NF004559">
    <property type="entry name" value="PRK05899.2-5"/>
    <property type="match status" value="1"/>
</dbReference>
<organism evidence="15">
    <name type="scientific">Nyssomyia neivai</name>
    <dbReference type="NCBI Taxonomy" id="330878"/>
    <lineage>
        <taxon>Eukaryota</taxon>
        <taxon>Metazoa</taxon>
        <taxon>Ecdysozoa</taxon>
        <taxon>Arthropoda</taxon>
        <taxon>Hexapoda</taxon>
        <taxon>Insecta</taxon>
        <taxon>Pterygota</taxon>
        <taxon>Neoptera</taxon>
        <taxon>Endopterygota</taxon>
        <taxon>Diptera</taxon>
        <taxon>Nematocera</taxon>
        <taxon>Psychodoidea</taxon>
        <taxon>Psychodidae</taxon>
        <taxon>Nyssomyia</taxon>
    </lineage>
</organism>
<evidence type="ECO:0000259" key="14">
    <source>
        <dbReference type="SMART" id="SM00861"/>
    </source>
</evidence>
<dbReference type="FunFam" id="3.40.50.970:FF:000033">
    <property type="entry name" value="Transketolase isoform 1"/>
    <property type="match status" value="1"/>
</dbReference>
<dbReference type="SUPFAM" id="SSF52922">
    <property type="entry name" value="TK C-terminal domain-like"/>
    <property type="match status" value="1"/>
</dbReference>
<keyword evidence="11" id="KW-0106">Calcium</keyword>
<comment type="cofactor">
    <cofactor evidence="4">
        <name>Mg(2+)</name>
        <dbReference type="ChEBI" id="CHEBI:18420"/>
    </cofactor>
</comment>
<evidence type="ECO:0000256" key="2">
    <source>
        <dbReference type="ARBA" id="ARBA00001936"/>
    </source>
</evidence>
<evidence type="ECO:0000256" key="5">
    <source>
        <dbReference type="ARBA" id="ARBA00001964"/>
    </source>
</evidence>
<reference evidence="15" key="1">
    <citation type="submission" date="2016-12" db="EMBL/GenBank/DDBJ databases">
        <title>An insight into the sialome and mialome of the sand fly, Nyssomyia neivai.</title>
        <authorList>
            <person name="Sebastian V."/>
            <person name="Goulart T.M."/>
            <person name="Oliveira W."/>
            <person name="Calvo E."/>
            <person name="Oliveira L.F."/>
            <person name="Pinto M.C."/>
            <person name="Rosselino A.M."/>
            <person name="Ribeiro J.M."/>
        </authorList>
    </citation>
    <scope>NUCLEOTIDE SEQUENCE</scope>
</reference>
<evidence type="ECO:0000313" key="15">
    <source>
        <dbReference type="EMBL" id="JAV12741.1"/>
    </source>
</evidence>
<dbReference type="PROSITE" id="PS00802">
    <property type="entry name" value="TRANSKETOLASE_2"/>
    <property type="match status" value="1"/>
</dbReference>
<dbReference type="Gene3D" id="3.40.50.920">
    <property type="match status" value="1"/>
</dbReference>
<dbReference type="AlphaFoldDB" id="A0A1L8E1Z5"/>
<comment type="cofactor">
    <cofactor evidence="2">
        <name>Mn(2+)</name>
        <dbReference type="ChEBI" id="CHEBI:29035"/>
    </cofactor>
</comment>
<dbReference type="InterPro" id="IPR005475">
    <property type="entry name" value="Transketolase-like_Pyr-bd"/>
</dbReference>
<evidence type="ECO:0000256" key="12">
    <source>
        <dbReference type="ARBA" id="ARBA00022842"/>
    </source>
</evidence>
<evidence type="ECO:0000256" key="7">
    <source>
        <dbReference type="ARBA" id="ARBA00011738"/>
    </source>
</evidence>
<dbReference type="SMART" id="SM00861">
    <property type="entry name" value="Transket_pyr"/>
    <property type="match status" value="1"/>
</dbReference>
<keyword evidence="9" id="KW-0808">Transferase</keyword>
<dbReference type="CDD" id="cd07033">
    <property type="entry name" value="TPP_PYR_DXS_TK_like"/>
    <property type="match status" value="1"/>
</dbReference>
<dbReference type="GO" id="GO:0046872">
    <property type="term" value="F:metal ion binding"/>
    <property type="evidence" value="ECO:0007669"/>
    <property type="project" value="UniProtKB-KW"/>
</dbReference>
<dbReference type="InterPro" id="IPR051424">
    <property type="entry name" value="Transketolase-like"/>
</dbReference>
<dbReference type="Pfam" id="PF00456">
    <property type="entry name" value="Transketolase_N"/>
    <property type="match status" value="1"/>
</dbReference>
<dbReference type="PANTHER" id="PTHR43195">
    <property type="entry name" value="TRANSKETOLASE"/>
    <property type="match status" value="1"/>
</dbReference>
<dbReference type="EC" id="2.2.1.1" evidence="8"/>
<comment type="similarity">
    <text evidence="6">Belongs to the transketolase family.</text>
</comment>
<feature type="domain" description="Transketolase-like pyrimidine-binding" evidence="14">
    <location>
        <begin position="320"/>
        <end position="484"/>
    </location>
</feature>
<dbReference type="InterPro" id="IPR005474">
    <property type="entry name" value="Transketolase_N"/>
</dbReference>
<proteinExistence type="inferred from homology"/>
<dbReference type="PANTHER" id="PTHR43195:SF1">
    <property type="entry name" value="FI06132P-RELATED"/>
    <property type="match status" value="1"/>
</dbReference>
<evidence type="ECO:0000256" key="3">
    <source>
        <dbReference type="ARBA" id="ARBA00001941"/>
    </source>
</evidence>
<evidence type="ECO:0000256" key="10">
    <source>
        <dbReference type="ARBA" id="ARBA00022723"/>
    </source>
</evidence>
<comment type="subunit">
    <text evidence="7">Homodimer.</text>
</comment>
<dbReference type="CDD" id="cd02012">
    <property type="entry name" value="TPP_TK"/>
    <property type="match status" value="1"/>
</dbReference>
<evidence type="ECO:0000256" key="6">
    <source>
        <dbReference type="ARBA" id="ARBA00007131"/>
    </source>
</evidence>
<protein>
    <recommendedName>
        <fullName evidence="8">transketolase</fullName>
        <ecNumber evidence="8">2.2.1.1</ecNumber>
    </recommendedName>
</protein>
<sequence length="627" mass="68253">MPNYHKPESKTVQELKDIAHRLRIHSITSTQVTKSGHPTSCSSIAEIMSVLFFHTMRYKVAVPRDPSNDRFILSKGHAAPILYAAWAEAGLFPIGDLQNLRKIDSDLEGHPTPRLNFIDFATGSLGQGVAVGCGMAYVGKNFDRAAYRTYVVVGDGESAEGSIWESLHFAGHYKLNNLCVIFDVNRLGQSDPTSLQHQMEVYRKRLEAFGFNAIVVDGHDIEELCKAFFEANNTTDRPTAVIAKTFKGKYFPNIEDLENWHGKPLGDHADSVIKHLAGLINNAGTLQLAPQKPQIDDAPAVDITNIALASPPNYKLGETVATRLAYGTALAKIAVNNARVIALDGDTKNSTYSEKLKKAFPDRYVECFIAEQNLVGVAIGAACRDRTVAFVSTFATFFTRAFDQIRMGSISQTNVNFVGSHCGVSIGEDGPSQMGLEDIAMFRTINGSTVFYPSDAVSCERAVEIAANTKGVCFIRTSRPNTAVIYGNDEVFQIGKAKVVRKSQNDQVLIVGAGVTLYEAISAANELEKSGINVRIIDPFTIKPLDQETIITNAQQCGGRVLTVEDHYKEGGLGEAVMSAVAQQRNIVVKQLAVPRLPRSGPPTVLIDMFGISARNIVAAVTEVLKL</sequence>
<accession>A0A1L8E1Z5</accession>
<dbReference type="FunFam" id="3.40.50.970:FF:000129">
    <property type="entry name" value="Transketolase"/>
    <property type="match status" value="1"/>
</dbReference>
<dbReference type="GO" id="GO:0030976">
    <property type="term" value="F:thiamine pyrophosphate binding"/>
    <property type="evidence" value="ECO:0007669"/>
    <property type="project" value="TreeGrafter"/>
</dbReference>
<comment type="cofactor">
    <cofactor evidence="3">
        <name>Co(2+)</name>
        <dbReference type="ChEBI" id="CHEBI:48828"/>
    </cofactor>
</comment>
<dbReference type="Gene3D" id="3.40.50.970">
    <property type="match status" value="2"/>
</dbReference>
<dbReference type="Pfam" id="PF02779">
    <property type="entry name" value="Transket_pyr"/>
    <property type="match status" value="1"/>
</dbReference>
<evidence type="ECO:0000256" key="8">
    <source>
        <dbReference type="ARBA" id="ARBA00013152"/>
    </source>
</evidence>
<keyword evidence="10" id="KW-0479">Metal-binding</keyword>
<dbReference type="EMBL" id="GFDF01001343">
    <property type="protein sequence ID" value="JAV12741.1"/>
    <property type="molecule type" value="Transcribed_RNA"/>
</dbReference>
<keyword evidence="12" id="KW-0460">Magnesium</keyword>
<dbReference type="InterPro" id="IPR029061">
    <property type="entry name" value="THDP-binding"/>
</dbReference>
<name>A0A1L8E1Z5_9DIPT</name>
<evidence type="ECO:0000256" key="11">
    <source>
        <dbReference type="ARBA" id="ARBA00022837"/>
    </source>
</evidence>
<dbReference type="Pfam" id="PF02780">
    <property type="entry name" value="Transketolase_C"/>
    <property type="match status" value="1"/>
</dbReference>
<evidence type="ECO:0000256" key="4">
    <source>
        <dbReference type="ARBA" id="ARBA00001946"/>
    </source>
</evidence>
<dbReference type="InterPro" id="IPR033248">
    <property type="entry name" value="Transketolase_C"/>
</dbReference>
<comment type="cofactor">
    <cofactor evidence="1">
        <name>Ca(2+)</name>
        <dbReference type="ChEBI" id="CHEBI:29108"/>
    </cofactor>
</comment>